<feature type="transmembrane region" description="Helical" evidence="1">
    <location>
        <begin position="60"/>
        <end position="81"/>
    </location>
</feature>
<feature type="transmembrane region" description="Helical" evidence="1">
    <location>
        <begin position="6"/>
        <end position="24"/>
    </location>
</feature>
<protein>
    <submittedName>
        <fullName evidence="2">Uncharacterized protein</fullName>
    </submittedName>
</protein>
<feature type="transmembrane region" description="Helical" evidence="1">
    <location>
        <begin position="142"/>
        <end position="168"/>
    </location>
</feature>
<accession>A0A450WHF6</accession>
<gene>
    <name evidence="2" type="ORF">BECKLFY1418C_GA0070996_102422</name>
</gene>
<feature type="transmembrane region" description="Helical" evidence="1">
    <location>
        <begin position="93"/>
        <end position="117"/>
    </location>
</feature>
<evidence type="ECO:0000256" key="1">
    <source>
        <dbReference type="SAM" id="Phobius"/>
    </source>
</evidence>
<dbReference type="AlphaFoldDB" id="A0A450WHF6"/>
<reference evidence="2" key="1">
    <citation type="submission" date="2019-02" db="EMBL/GenBank/DDBJ databases">
        <authorList>
            <person name="Gruber-Vodicka R. H."/>
            <person name="Seah K. B. B."/>
        </authorList>
    </citation>
    <scope>NUCLEOTIDE SEQUENCE</scope>
    <source>
        <strain evidence="2">BECK_BY7</strain>
    </source>
</reference>
<dbReference type="EMBL" id="CAADFN010000024">
    <property type="protein sequence ID" value="VFK16529.1"/>
    <property type="molecule type" value="Genomic_DNA"/>
</dbReference>
<evidence type="ECO:0000313" key="2">
    <source>
        <dbReference type="EMBL" id="VFK16529.1"/>
    </source>
</evidence>
<sequence length="180" mass="20033">MTDLYAFILTMASILLLIPLINFVTSKLSTIPTDIGVASLSLLTAYFCRLLTTEVYSEEILFLLILATIFHGLFIPCIIILQNRHKNEESQFFAITAFPLALFLSQSLLYITALITVNGNNIIIFNSSGKTHVPMGEIFNLIYGNMGGITLIIFSSFLVLVTLIRFVLFKQNKSITGKIS</sequence>
<proteinExistence type="predicted"/>
<keyword evidence="1" id="KW-1133">Transmembrane helix</keyword>
<keyword evidence="1" id="KW-0472">Membrane</keyword>
<organism evidence="2">
    <name type="scientific">Candidatus Kentrum sp. LFY</name>
    <dbReference type="NCBI Taxonomy" id="2126342"/>
    <lineage>
        <taxon>Bacteria</taxon>
        <taxon>Pseudomonadati</taxon>
        <taxon>Pseudomonadota</taxon>
        <taxon>Gammaproteobacteria</taxon>
        <taxon>Candidatus Kentrum</taxon>
    </lineage>
</organism>
<name>A0A450WHF6_9GAMM</name>
<keyword evidence="1" id="KW-0812">Transmembrane</keyword>